<evidence type="ECO:0000313" key="1">
    <source>
        <dbReference type="EMBL" id="GFT77314.1"/>
    </source>
</evidence>
<keyword evidence="2" id="KW-1185">Reference proteome</keyword>
<dbReference type="EMBL" id="BMAW01022330">
    <property type="protein sequence ID" value="GFT77314.1"/>
    <property type="molecule type" value="Genomic_DNA"/>
</dbReference>
<accession>A0A8X6U4E1</accession>
<evidence type="ECO:0000313" key="2">
    <source>
        <dbReference type="Proteomes" id="UP000887013"/>
    </source>
</evidence>
<dbReference type="AlphaFoldDB" id="A0A8X6U4E1"/>
<name>A0A8X6U4E1_NEPPI</name>
<sequence>MKIEGLKLIVARRSLAIASEKSSGVEDISRQPDRSSNLLGFFMRKHRLEYRVRETPKKTLDERCYNSKMIGCTRSVSHEPGKIPFLFPKP</sequence>
<protein>
    <submittedName>
        <fullName evidence="1">Uncharacterized protein</fullName>
    </submittedName>
</protein>
<dbReference type="Proteomes" id="UP000887013">
    <property type="component" value="Unassembled WGS sequence"/>
</dbReference>
<organism evidence="1 2">
    <name type="scientific">Nephila pilipes</name>
    <name type="common">Giant wood spider</name>
    <name type="synonym">Nephila maculata</name>
    <dbReference type="NCBI Taxonomy" id="299642"/>
    <lineage>
        <taxon>Eukaryota</taxon>
        <taxon>Metazoa</taxon>
        <taxon>Ecdysozoa</taxon>
        <taxon>Arthropoda</taxon>
        <taxon>Chelicerata</taxon>
        <taxon>Arachnida</taxon>
        <taxon>Araneae</taxon>
        <taxon>Araneomorphae</taxon>
        <taxon>Entelegynae</taxon>
        <taxon>Araneoidea</taxon>
        <taxon>Nephilidae</taxon>
        <taxon>Nephila</taxon>
    </lineage>
</organism>
<gene>
    <name evidence="1" type="ORF">NPIL_209091</name>
</gene>
<comment type="caution">
    <text evidence="1">The sequence shown here is derived from an EMBL/GenBank/DDBJ whole genome shotgun (WGS) entry which is preliminary data.</text>
</comment>
<proteinExistence type="predicted"/>
<reference evidence="1" key="1">
    <citation type="submission" date="2020-08" db="EMBL/GenBank/DDBJ databases">
        <title>Multicomponent nature underlies the extraordinary mechanical properties of spider dragline silk.</title>
        <authorList>
            <person name="Kono N."/>
            <person name="Nakamura H."/>
            <person name="Mori M."/>
            <person name="Yoshida Y."/>
            <person name="Ohtoshi R."/>
            <person name="Malay A.D."/>
            <person name="Moran D.A.P."/>
            <person name="Tomita M."/>
            <person name="Numata K."/>
            <person name="Arakawa K."/>
        </authorList>
    </citation>
    <scope>NUCLEOTIDE SEQUENCE</scope>
</reference>